<feature type="non-terminal residue" evidence="1">
    <location>
        <position position="1"/>
    </location>
</feature>
<accession>A0A0D0D357</accession>
<protein>
    <submittedName>
        <fullName evidence="1">Uncharacterized protein</fullName>
    </submittedName>
</protein>
<dbReference type="InParanoid" id="A0A0D0D357"/>
<proteinExistence type="predicted"/>
<gene>
    <name evidence="1" type="ORF">PAXRUDRAFT_165290</name>
</gene>
<sequence length="77" mass="8826">FASQSCCFIDADQKGLYGQQAAWATNKYHRHWVLMPCYTPNTQILYLVIPAHSLFYFTHTNTIASLQNSIVLSFILL</sequence>
<dbReference type="AlphaFoldDB" id="A0A0D0D357"/>
<name>A0A0D0D357_9AGAM</name>
<dbReference type="HOGENOM" id="CLU_2644739_0_0_1"/>
<keyword evidence="2" id="KW-1185">Reference proteome</keyword>
<reference evidence="2" key="2">
    <citation type="submission" date="2015-01" db="EMBL/GenBank/DDBJ databases">
        <title>Evolutionary Origins and Diversification of the Mycorrhizal Mutualists.</title>
        <authorList>
            <consortium name="DOE Joint Genome Institute"/>
            <consortium name="Mycorrhizal Genomics Consortium"/>
            <person name="Kohler A."/>
            <person name="Kuo A."/>
            <person name="Nagy L.G."/>
            <person name="Floudas D."/>
            <person name="Copeland A."/>
            <person name="Barry K.W."/>
            <person name="Cichocki N."/>
            <person name="Veneault-Fourrey C."/>
            <person name="LaButti K."/>
            <person name="Lindquist E.A."/>
            <person name="Lipzen A."/>
            <person name="Lundell T."/>
            <person name="Morin E."/>
            <person name="Murat C."/>
            <person name="Riley R."/>
            <person name="Ohm R."/>
            <person name="Sun H."/>
            <person name="Tunlid A."/>
            <person name="Henrissat B."/>
            <person name="Grigoriev I.V."/>
            <person name="Hibbett D.S."/>
            <person name="Martin F."/>
        </authorList>
    </citation>
    <scope>NUCLEOTIDE SEQUENCE [LARGE SCALE GENOMIC DNA]</scope>
    <source>
        <strain evidence="2">Ve08.2h10</strain>
    </source>
</reference>
<reference evidence="1 2" key="1">
    <citation type="submission" date="2014-04" db="EMBL/GenBank/DDBJ databases">
        <authorList>
            <consortium name="DOE Joint Genome Institute"/>
            <person name="Kuo A."/>
            <person name="Kohler A."/>
            <person name="Jargeat P."/>
            <person name="Nagy L.G."/>
            <person name="Floudas D."/>
            <person name="Copeland A."/>
            <person name="Barry K.W."/>
            <person name="Cichocki N."/>
            <person name="Veneault-Fourrey C."/>
            <person name="LaButti K."/>
            <person name="Lindquist E.A."/>
            <person name="Lipzen A."/>
            <person name="Lundell T."/>
            <person name="Morin E."/>
            <person name="Murat C."/>
            <person name="Sun H."/>
            <person name="Tunlid A."/>
            <person name="Henrissat B."/>
            <person name="Grigoriev I.V."/>
            <person name="Hibbett D.S."/>
            <person name="Martin F."/>
            <person name="Nordberg H.P."/>
            <person name="Cantor M.N."/>
            <person name="Hua S.X."/>
        </authorList>
    </citation>
    <scope>NUCLEOTIDE SEQUENCE [LARGE SCALE GENOMIC DNA]</scope>
    <source>
        <strain evidence="1 2">Ve08.2h10</strain>
    </source>
</reference>
<dbReference type="Proteomes" id="UP000054538">
    <property type="component" value="Unassembled WGS sequence"/>
</dbReference>
<evidence type="ECO:0000313" key="2">
    <source>
        <dbReference type="Proteomes" id="UP000054538"/>
    </source>
</evidence>
<dbReference type="EMBL" id="KN826766">
    <property type="protein sequence ID" value="KIK77956.1"/>
    <property type="molecule type" value="Genomic_DNA"/>
</dbReference>
<evidence type="ECO:0000313" key="1">
    <source>
        <dbReference type="EMBL" id="KIK77956.1"/>
    </source>
</evidence>
<organism evidence="1 2">
    <name type="scientific">Paxillus rubicundulus Ve08.2h10</name>
    <dbReference type="NCBI Taxonomy" id="930991"/>
    <lineage>
        <taxon>Eukaryota</taxon>
        <taxon>Fungi</taxon>
        <taxon>Dikarya</taxon>
        <taxon>Basidiomycota</taxon>
        <taxon>Agaricomycotina</taxon>
        <taxon>Agaricomycetes</taxon>
        <taxon>Agaricomycetidae</taxon>
        <taxon>Boletales</taxon>
        <taxon>Paxilineae</taxon>
        <taxon>Paxillaceae</taxon>
        <taxon>Paxillus</taxon>
    </lineage>
</organism>